<keyword evidence="3" id="KW-0326">Glycosidase</keyword>
<evidence type="ECO:0000256" key="1">
    <source>
        <dbReference type="ARBA" id="ARBA00009176"/>
    </source>
</evidence>
<dbReference type="AlphaFoldDB" id="A0A507R5D9"/>
<dbReference type="GO" id="GO:0005829">
    <property type="term" value="C:cytosol"/>
    <property type="evidence" value="ECO:0007669"/>
    <property type="project" value="TreeGrafter"/>
</dbReference>
<accession>A0A507R5D9</accession>
<dbReference type="InterPro" id="IPR023186">
    <property type="entry name" value="IUNH"/>
</dbReference>
<dbReference type="STRING" id="5098.A0A507R5D9"/>
<dbReference type="PANTHER" id="PTHR12304">
    <property type="entry name" value="INOSINE-URIDINE PREFERRING NUCLEOSIDE HYDROLASE"/>
    <property type="match status" value="1"/>
</dbReference>
<evidence type="ECO:0000256" key="3">
    <source>
        <dbReference type="ARBA" id="ARBA00023295"/>
    </source>
</evidence>
<dbReference type="InterPro" id="IPR001910">
    <property type="entry name" value="Inosine/uridine_hydrolase_dom"/>
</dbReference>
<keyword evidence="2" id="KW-0378">Hydrolase</keyword>
<proteinExistence type="inferred from homology"/>
<dbReference type="PANTHER" id="PTHR12304:SF56">
    <property type="entry name" value="HYDROLASE, PUTATIVE (AFU_ORTHOLOGUE AFUA_1G11790)-RELATED"/>
    <property type="match status" value="1"/>
</dbReference>
<evidence type="ECO:0000313" key="6">
    <source>
        <dbReference type="Proteomes" id="UP000319663"/>
    </source>
</evidence>
<dbReference type="Pfam" id="PF01156">
    <property type="entry name" value="IU_nuc_hydro"/>
    <property type="match status" value="1"/>
</dbReference>
<dbReference type="EMBL" id="VIFY01000015">
    <property type="protein sequence ID" value="TQB75791.1"/>
    <property type="molecule type" value="Genomic_DNA"/>
</dbReference>
<evidence type="ECO:0000259" key="4">
    <source>
        <dbReference type="Pfam" id="PF01156"/>
    </source>
</evidence>
<feature type="domain" description="Inosine/uridine-preferring nucleoside hydrolase" evidence="4">
    <location>
        <begin position="6"/>
        <end position="378"/>
    </location>
</feature>
<dbReference type="SUPFAM" id="SSF53590">
    <property type="entry name" value="Nucleoside hydrolase"/>
    <property type="match status" value="1"/>
</dbReference>
<sequence>MAPKKIIIDTDPGIDDILAILLALSAKEEEVEVLLISLTFGNIEVRSCLRNVVSMFHIIEREMQWRRQRGLPEGFGALRALRPVVAVGAEDPLDAQKMLGDYFHGADGLGGIHETHPHFTPSETWKHLFDPSANPQHIETVQTGDERPSFLPSTRPAHQEILRLLRENDPDTVTLVAVGPLTNLALAAAEDPEAFLRVKEVVVMGGAVDEPGNVTPTSEFNSYADAIAAARVFALTSPSPASTVPPSRGKLPSYPPKLSKQLTLRLFALDITLRHNITRGLFRETVAPLIESGSPLAEWVSAFMAHTFRTLEAMHPGHTGDQARLSLHDPVCVWYALTAEDKGWTASGGSPEDIRIETTGQWTRGMCVVDRRNRHRIEDDVESPRDHGLWLSSRAGNRIWRMQGSPAEDTFGQVLMERIFSIARV</sequence>
<evidence type="ECO:0000313" key="5">
    <source>
        <dbReference type="EMBL" id="TQB75791.1"/>
    </source>
</evidence>
<reference evidence="5 6" key="1">
    <citation type="submission" date="2019-06" db="EMBL/GenBank/DDBJ databases">
        <title>Wine fermentation using esterase from Monascus purpureus.</title>
        <authorList>
            <person name="Geng C."/>
            <person name="Zhang Y."/>
        </authorList>
    </citation>
    <scope>NUCLEOTIDE SEQUENCE [LARGE SCALE GENOMIC DNA]</scope>
    <source>
        <strain evidence="5">HQ1</strain>
    </source>
</reference>
<protein>
    <recommendedName>
        <fullName evidence="4">Inosine/uridine-preferring nucleoside hydrolase domain-containing protein</fullName>
    </recommendedName>
</protein>
<name>A0A507R5D9_MONPU</name>
<organism evidence="5 6">
    <name type="scientific">Monascus purpureus</name>
    <name type="common">Red mold</name>
    <name type="synonym">Monascus anka</name>
    <dbReference type="NCBI Taxonomy" id="5098"/>
    <lineage>
        <taxon>Eukaryota</taxon>
        <taxon>Fungi</taxon>
        <taxon>Dikarya</taxon>
        <taxon>Ascomycota</taxon>
        <taxon>Pezizomycotina</taxon>
        <taxon>Eurotiomycetes</taxon>
        <taxon>Eurotiomycetidae</taxon>
        <taxon>Eurotiales</taxon>
        <taxon>Aspergillaceae</taxon>
        <taxon>Monascus</taxon>
    </lineage>
</organism>
<dbReference type="GO" id="GO:0006152">
    <property type="term" value="P:purine nucleoside catabolic process"/>
    <property type="evidence" value="ECO:0007669"/>
    <property type="project" value="TreeGrafter"/>
</dbReference>
<dbReference type="Proteomes" id="UP000319663">
    <property type="component" value="Unassembled WGS sequence"/>
</dbReference>
<gene>
    <name evidence="5" type="ORF">MPDQ_001755</name>
</gene>
<dbReference type="GO" id="GO:0008477">
    <property type="term" value="F:purine nucleosidase activity"/>
    <property type="evidence" value="ECO:0007669"/>
    <property type="project" value="TreeGrafter"/>
</dbReference>
<comment type="caution">
    <text evidence="5">The sequence shown here is derived from an EMBL/GenBank/DDBJ whole genome shotgun (WGS) entry which is preliminary data.</text>
</comment>
<dbReference type="InterPro" id="IPR036452">
    <property type="entry name" value="Ribo_hydro-like"/>
</dbReference>
<dbReference type="Gene3D" id="3.90.245.10">
    <property type="entry name" value="Ribonucleoside hydrolase-like"/>
    <property type="match status" value="1"/>
</dbReference>
<keyword evidence="6" id="KW-1185">Reference proteome</keyword>
<comment type="similarity">
    <text evidence="1">Belongs to the IUNH family.</text>
</comment>
<evidence type="ECO:0000256" key="2">
    <source>
        <dbReference type="ARBA" id="ARBA00022801"/>
    </source>
</evidence>